<dbReference type="NCBIfam" id="TIGR00392">
    <property type="entry name" value="ileS"/>
    <property type="match status" value="1"/>
</dbReference>
<keyword evidence="10 14" id="KW-0648">Protein biosynthesis</keyword>
<feature type="binding site" evidence="14">
    <location>
        <position position="920"/>
    </location>
    <ligand>
        <name>Zn(2+)</name>
        <dbReference type="ChEBI" id="CHEBI:29105"/>
    </ligand>
</feature>
<dbReference type="InterPro" id="IPR001412">
    <property type="entry name" value="aa-tRNA-synth_I_CS"/>
</dbReference>
<dbReference type="SUPFAM" id="SSF47323">
    <property type="entry name" value="Anticodon-binding domain of a subclass of class I aminoacyl-tRNA synthetases"/>
    <property type="match status" value="1"/>
</dbReference>
<dbReference type="Proteomes" id="UP000296153">
    <property type="component" value="Unassembled WGS sequence"/>
</dbReference>
<evidence type="ECO:0000256" key="7">
    <source>
        <dbReference type="ARBA" id="ARBA00022741"/>
    </source>
</evidence>
<dbReference type="Pfam" id="PF08264">
    <property type="entry name" value="Anticodon_1"/>
    <property type="match status" value="1"/>
</dbReference>
<dbReference type="PROSITE" id="PS00178">
    <property type="entry name" value="AA_TRNA_LIGASE_I"/>
    <property type="match status" value="1"/>
</dbReference>
<comment type="function">
    <text evidence="12 14">Catalyzes the attachment of isoleucine to tRNA(Ile). As IleRS can inadvertently accommodate and process structurally similar amino acids such as valine, to avoid such errors it has two additional distinct tRNA(Ile)-dependent editing activities. One activity is designated as 'pretransfer' editing and involves the hydrolysis of activated Val-AMP. The other activity is designated 'posttransfer' editing and involves deacylation of mischarged Val-tRNA(Ile).</text>
</comment>
<comment type="caution">
    <text evidence="18">The sequence shown here is derived from an EMBL/GenBank/DDBJ whole genome shotgun (WGS) entry which is preliminary data.</text>
</comment>
<keyword evidence="7 14" id="KW-0547">Nucleotide-binding</keyword>
<dbReference type="GO" id="GO:0004822">
    <property type="term" value="F:isoleucine-tRNA ligase activity"/>
    <property type="evidence" value="ECO:0007669"/>
    <property type="project" value="UniProtKB-UniRule"/>
</dbReference>
<dbReference type="InterPro" id="IPR014729">
    <property type="entry name" value="Rossmann-like_a/b/a_fold"/>
</dbReference>
<organism evidence="18 19">
    <name type="scientific">Candidatus Pantoea edessiphila</name>
    <dbReference type="NCBI Taxonomy" id="2044610"/>
    <lineage>
        <taxon>Bacteria</taxon>
        <taxon>Pseudomonadati</taxon>
        <taxon>Pseudomonadota</taxon>
        <taxon>Gammaproteobacteria</taxon>
        <taxon>Enterobacterales</taxon>
        <taxon>Erwiniaceae</taxon>
        <taxon>Pantoea</taxon>
    </lineage>
</organism>
<feature type="binding site" evidence="14">
    <location>
        <position position="900"/>
    </location>
    <ligand>
        <name>Zn(2+)</name>
        <dbReference type="ChEBI" id="CHEBI:29105"/>
    </ligand>
</feature>
<name>A0A2P5T050_9GAMM</name>
<keyword evidence="9 14" id="KW-0067">ATP-binding</keyword>
<feature type="binding site" evidence="14">
    <location>
        <position position="903"/>
    </location>
    <ligand>
        <name>Zn(2+)</name>
        <dbReference type="ChEBI" id="CHEBI:29105"/>
    </ligand>
</feature>
<evidence type="ECO:0000313" key="19">
    <source>
        <dbReference type="Proteomes" id="UP000296153"/>
    </source>
</evidence>
<evidence type="ECO:0000256" key="5">
    <source>
        <dbReference type="ARBA" id="ARBA00022598"/>
    </source>
</evidence>
<dbReference type="InterPro" id="IPR010663">
    <property type="entry name" value="Znf_FPG/IleRS"/>
</dbReference>
<evidence type="ECO:0000256" key="3">
    <source>
        <dbReference type="ARBA" id="ARBA00011245"/>
    </source>
</evidence>
<reference evidence="18 19" key="1">
    <citation type="journal article" date="2018" name="Genome Biol. Evol.">
        <title>Cladogenesis and Genomic Streamlining in Extracellular Endosymbionts of Tropical Stink Bugs.</title>
        <authorList>
            <person name="Otero-Bravo A."/>
            <person name="Goffredi S."/>
            <person name="Sabree Z.L."/>
        </authorList>
    </citation>
    <scope>NUCLEOTIDE SEQUENCE [LARGE SCALE GENOMIC DNA]</scope>
    <source>
        <strain evidence="18 19">SoEE</strain>
    </source>
</reference>
<dbReference type="GO" id="GO:0006428">
    <property type="term" value="P:isoleucyl-tRNA aminoacylation"/>
    <property type="evidence" value="ECO:0007669"/>
    <property type="project" value="UniProtKB-UniRule"/>
</dbReference>
<feature type="binding site" evidence="14">
    <location>
        <position position="604"/>
    </location>
    <ligand>
        <name>ATP</name>
        <dbReference type="ChEBI" id="CHEBI:30616"/>
    </ligand>
</feature>
<comment type="subcellular location">
    <subcellularLocation>
        <location evidence="1 14">Cytoplasm</location>
    </subcellularLocation>
</comment>
<dbReference type="Gene3D" id="1.10.730.20">
    <property type="match status" value="1"/>
</dbReference>
<evidence type="ECO:0000259" key="16">
    <source>
        <dbReference type="Pfam" id="PF06827"/>
    </source>
</evidence>
<dbReference type="GO" id="GO:0005524">
    <property type="term" value="F:ATP binding"/>
    <property type="evidence" value="ECO:0007669"/>
    <property type="project" value="UniProtKB-UniRule"/>
</dbReference>
<keyword evidence="11 14" id="KW-0030">Aminoacyl-tRNA synthetase</keyword>
<evidence type="ECO:0000256" key="4">
    <source>
        <dbReference type="ARBA" id="ARBA00022490"/>
    </source>
</evidence>
<evidence type="ECO:0000256" key="9">
    <source>
        <dbReference type="ARBA" id="ARBA00022840"/>
    </source>
</evidence>
<dbReference type="GO" id="GO:0008270">
    <property type="term" value="F:zinc ion binding"/>
    <property type="evidence" value="ECO:0007669"/>
    <property type="project" value="UniProtKB-UniRule"/>
</dbReference>
<keyword evidence="4 14" id="KW-0963">Cytoplasm</keyword>
<dbReference type="CDD" id="cd07960">
    <property type="entry name" value="Anticodon_Ia_Ile_BEm"/>
    <property type="match status" value="1"/>
</dbReference>
<comment type="similarity">
    <text evidence="2 14">Belongs to the class-I aminoacyl-tRNA synthetase family. IleS type 1 subfamily.</text>
</comment>
<dbReference type="InterPro" id="IPR013155">
    <property type="entry name" value="M/V/L/I-tRNA-synth_anticd-bd"/>
</dbReference>
<feature type="domain" description="Methionyl/Valyl/Leucyl/Isoleucyl-tRNA synthetase anticodon-binding" evidence="17">
    <location>
        <begin position="684"/>
        <end position="839"/>
    </location>
</feature>
<accession>A0A2P5T050</accession>
<dbReference type="EMBL" id="PDKT01000002">
    <property type="protein sequence ID" value="PPI87955.1"/>
    <property type="molecule type" value="Genomic_DNA"/>
</dbReference>
<evidence type="ECO:0000256" key="10">
    <source>
        <dbReference type="ARBA" id="ARBA00022917"/>
    </source>
</evidence>
<dbReference type="PRINTS" id="PR00984">
    <property type="entry name" value="TRNASYNTHILE"/>
</dbReference>
<evidence type="ECO:0000259" key="17">
    <source>
        <dbReference type="Pfam" id="PF08264"/>
    </source>
</evidence>
<evidence type="ECO:0000259" key="15">
    <source>
        <dbReference type="Pfam" id="PF00133"/>
    </source>
</evidence>
<feature type="short sequence motif" description="'HIGH' region" evidence="14">
    <location>
        <begin position="58"/>
        <end position="68"/>
    </location>
</feature>
<dbReference type="SUPFAM" id="SSF52374">
    <property type="entry name" value="Nucleotidylyl transferase"/>
    <property type="match status" value="1"/>
</dbReference>
<dbReference type="PANTHER" id="PTHR42765:SF1">
    <property type="entry name" value="ISOLEUCINE--TRNA LIGASE, MITOCHONDRIAL"/>
    <property type="match status" value="1"/>
</dbReference>
<dbReference type="FunFam" id="1.10.730.20:FF:000001">
    <property type="entry name" value="Isoleucine--tRNA ligase"/>
    <property type="match status" value="1"/>
</dbReference>
<dbReference type="InterPro" id="IPR023585">
    <property type="entry name" value="Ile-tRNA-ligase_type1"/>
</dbReference>
<dbReference type="RefSeq" id="WP_136130983.1">
    <property type="nucleotide sequence ID" value="NZ_PDKT01000002.1"/>
</dbReference>
<gene>
    <name evidence="14" type="primary">ileS</name>
    <name evidence="18" type="ORF">CRV12_01935</name>
</gene>
<evidence type="ECO:0000256" key="8">
    <source>
        <dbReference type="ARBA" id="ARBA00022833"/>
    </source>
</evidence>
<dbReference type="PANTHER" id="PTHR42765">
    <property type="entry name" value="SOLEUCYL-TRNA SYNTHETASE"/>
    <property type="match status" value="1"/>
</dbReference>
<evidence type="ECO:0000256" key="2">
    <source>
        <dbReference type="ARBA" id="ARBA00006887"/>
    </source>
</evidence>
<comment type="cofactor">
    <cofactor evidence="14">
        <name>Zn(2+)</name>
        <dbReference type="ChEBI" id="CHEBI:29105"/>
    </cofactor>
    <text evidence="14">Binds 1 zinc ion per subunit.</text>
</comment>
<feature type="binding site" evidence="14">
    <location>
        <position position="917"/>
    </location>
    <ligand>
        <name>Zn(2+)</name>
        <dbReference type="ChEBI" id="CHEBI:29105"/>
    </ligand>
</feature>
<dbReference type="FunFam" id="3.40.50.620:FF:000042">
    <property type="entry name" value="Isoleucine--tRNA ligase"/>
    <property type="match status" value="1"/>
</dbReference>
<feature type="short sequence motif" description="'KMSKS' region" evidence="14">
    <location>
        <begin position="601"/>
        <end position="605"/>
    </location>
</feature>
<dbReference type="InterPro" id="IPR009008">
    <property type="entry name" value="Val/Leu/Ile-tRNA-synth_edit"/>
</dbReference>
<feature type="binding site" evidence="14">
    <location>
        <position position="560"/>
    </location>
    <ligand>
        <name>L-isoleucyl-5'-AMP</name>
        <dbReference type="ChEBI" id="CHEBI:178002"/>
    </ligand>
</feature>
<dbReference type="InterPro" id="IPR050081">
    <property type="entry name" value="Ile-tRNA_ligase"/>
</dbReference>
<feature type="domain" description="Zinc finger FPG/IleRS-type" evidence="16">
    <location>
        <begin position="897"/>
        <end position="921"/>
    </location>
</feature>
<evidence type="ECO:0000256" key="14">
    <source>
        <dbReference type="HAMAP-Rule" id="MF_02002"/>
    </source>
</evidence>
<dbReference type="GO" id="GO:0005829">
    <property type="term" value="C:cytosol"/>
    <property type="evidence" value="ECO:0007669"/>
    <property type="project" value="TreeGrafter"/>
</dbReference>
<proteinExistence type="inferred from homology"/>
<dbReference type="Gene3D" id="3.40.50.620">
    <property type="entry name" value="HUPs"/>
    <property type="match status" value="2"/>
</dbReference>
<dbReference type="AlphaFoldDB" id="A0A2P5T050"/>
<dbReference type="CDD" id="cd00818">
    <property type="entry name" value="IleRS_core"/>
    <property type="match status" value="1"/>
</dbReference>
<dbReference type="InterPro" id="IPR002300">
    <property type="entry name" value="aa-tRNA-synth_Ia"/>
</dbReference>
<comment type="catalytic activity">
    <reaction evidence="13 14">
        <text>tRNA(Ile) + L-isoleucine + ATP = L-isoleucyl-tRNA(Ile) + AMP + diphosphate</text>
        <dbReference type="Rhea" id="RHEA:11060"/>
        <dbReference type="Rhea" id="RHEA-COMP:9666"/>
        <dbReference type="Rhea" id="RHEA-COMP:9695"/>
        <dbReference type="ChEBI" id="CHEBI:30616"/>
        <dbReference type="ChEBI" id="CHEBI:33019"/>
        <dbReference type="ChEBI" id="CHEBI:58045"/>
        <dbReference type="ChEBI" id="CHEBI:78442"/>
        <dbReference type="ChEBI" id="CHEBI:78528"/>
        <dbReference type="ChEBI" id="CHEBI:456215"/>
        <dbReference type="EC" id="6.1.1.5"/>
    </reaction>
</comment>
<evidence type="ECO:0000256" key="11">
    <source>
        <dbReference type="ARBA" id="ARBA00023146"/>
    </source>
</evidence>
<dbReference type="GO" id="GO:0000049">
    <property type="term" value="F:tRNA binding"/>
    <property type="evidence" value="ECO:0007669"/>
    <property type="project" value="InterPro"/>
</dbReference>
<dbReference type="InterPro" id="IPR002301">
    <property type="entry name" value="Ile-tRNA-ligase"/>
</dbReference>
<dbReference type="InterPro" id="IPR033708">
    <property type="entry name" value="Anticodon_Ile_BEm"/>
</dbReference>
<dbReference type="HAMAP" id="MF_02002">
    <property type="entry name" value="Ile_tRNA_synth_type1"/>
    <property type="match status" value="1"/>
</dbReference>
<evidence type="ECO:0000256" key="1">
    <source>
        <dbReference type="ARBA" id="ARBA00004496"/>
    </source>
</evidence>
<keyword evidence="6 14" id="KW-0479">Metal-binding</keyword>
<dbReference type="OrthoDB" id="9810365at2"/>
<sequence>MIDYKSTLNLPKTSFPMKGNLVNNEPEILKHWYDDNIYEIVRKAKKGKKFFVLHDGPPYANGQIHIGHSVNKILKDIIIKSKGMSGYDAPYIPGWDCHGLPIEHKIEQMVGKPGEKISYSDFRKLCRQFAQEQVEQQKIDFTRLGILGNWNNPYLTMDFITEANIIRTLGKIVNNGYLYKGEKPVYWCIDCRSSLAEAEVEYCDKISPSIDVIFKCVNSDIICNIFNVSQKVNSVGLVIWTTTPWTIPSNCAISLHPEFYYQLIKINDLFLIFAKDLVESSLKRIGINNWTVLGECKGKELELKEFQHPIFNTYSPVVLSEHVKLDTGTGAVHIASSHGLDDYSICQKYGINNINLISPEGLYLSGIHPLLDNVNIFEGNNIVIDLLKNKNALLSTRNLLHNYPYCWRHKTPIIFQTTPQWFINMNHKKLRTRSLKHIKNVKWIPSWGQSCMESMILNRPDWCISRQRIWGVPIPLFIHKKTEQLHPDTSNIIDKVANLVEKHGIQIWWDLDQNNFIQEADDYFKVTDTLDVWFDSGSTIFTVVGTRSDFKNKQPDMYLEGLDQYRGWFMSSLVVSTAISNESPYRQVLTQCFTVDGNGRKMSKSIGNVVSPKSVIKKFGADILRLWVASTDYKTEMTISDAILKYSADSYRKIRNTVRFLLANLHDFDPNVNLVKPDNMLILDKWIVGRAQATQKDIIGFYEKYNFHNVIKRLVYFCSIELSSFYLDIIKDRQYTMKENSFARRSCQTALWHIIEALVRWIAPVLSFTADEIWKHLSGNRTKYVFTEEWYINLFGLSKNDILDDNYWNDLINIKSEVNKVIEKARKNNIIGSSLEANINLYVGSELSKKLAILGNELKFVFLISSVQILNYKNASNNLYQSEIFEDLKIELHKVKGKKCPRCWHYNDENSMNNSICNRCYINIFGKGEERKFV</sequence>
<protein>
    <recommendedName>
        <fullName evidence="14">Isoleucine--tRNA ligase</fullName>
        <ecNumber evidence="14">6.1.1.5</ecNumber>
    </recommendedName>
    <alternativeName>
        <fullName evidence="14">Isoleucyl-tRNA synthetase</fullName>
        <shortName evidence="14">IleRS</shortName>
    </alternativeName>
</protein>
<dbReference type="SUPFAM" id="SSF50677">
    <property type="entry name" value="ValRS/IleRS/LeuRS editing domain"/>
    <property type="match status" value="1"/>
</dbReference>
<keyword evidence="5 14" id="KW-0436">Ligase</keyword>
<dbReference type="Pfam" id="PF00133">
    <property type="entry name" value="tRNA-synt_1"/>
    <property type="match status" value="1"/>
</dbReference>
<dbReference type="FunFam" id="3.40.50.620:FF:000048">
    <property type="entry name" value="Isoleucine--tRNA ligase"/>
    <property type="match status" value="1"/>
</dbReference>
<dbReference type="GO" id="GO:0002161">
    <property type="term" value="F:aminoacyl-tRNA deacylase activity"/>
    <property type="evidence" value="ECO:0007669"/>
    <property type="project" value="InterPro"/>
</dbReference>
<dbReference type="Pfam" id="PF06827">
    <property type="entry name" value="zf-FPG_IleRS"/>
    <property type="match status" value="1"/>
</dbReference>
<feature type="domain" description="Aminoacyl-tRNA synthetase class Ia" evidence="15">
    <location>
        <begin position="28"/>
        <end position="639"/>
    </location>
</feature>
<comment type="domain">
    <text evidence="14">IleRS has two distinct active sites: one for aminoacylation and one for editing. The misactivated valine is translocated from the active site to the editing site, which sterically excludes the correctly activated isoleucine. The single editing site contains two valyl binding pockets, one specific for each substrate (Val-AMP or Val-tRNA(Ile)).</text>
</comment>
<evidence type="ECO:0000256" key="12">
    <source>
        <dbReference type="ARBA" id="ARBA00025217"/>
    </source>
</evidence>
<comment type="subunit">
    <text evidence="3 14">Monomer.</text>
</comment>
<dbReference type="InterPro" id="IPR009080">
    <property type="entry name" value="tRNAsynth_Ia_anticodon-bd"/>
</dbReference>
<evidence type="ECO:0000256" key="13">
    <source>
        <dbReference type="ARBA" id="ARBA00048359"/>
    </source>
</evidence>
<dbReference type="Gene3D" id="3.90.740.10">
    <property type="entry name" value="Valyl/Leucyl/Isoleucyl-tRNA synthetase, editing domain"/>
    <property type="match status" value="1"/>
</dbReference>
<evidence type="ECO:0000256" key="6">
    <source>
        <dbReference type="ARBA" id="ARBA00022723"/>
    </source>
</evidence>
<keyword evidence="8 14" id="KW-0862">Zinc</keyword>
<dbReference type="EC" id="6.1.1.5" evidence="14"/>
<evidence type="ECO:0000313" key="18">
    <source>
        <dbReference type="EMBL" id="PPI87955.1"/>
    </source>
</evidence>